<keyword evidence="6 11" id="KW-1000">Mitochondrion outer membrane</keyword>
<protein>
    <recommendedName>
        <fullName evidence="11">Mitochondrial fission 1 protein</fullName>
    </recommendedName>
</protein>
<evidence type="ECO:0000313" key="15">
    <source>
        <dbReference type="Proteomes" id="UP000274131"/>
    </source>
</evidence>
<comment type="function">
    <text evidence="11">Involved in the fragmentation of the mitochondrial network and its perinuclear clustering.</text>
</comment>
<feature type="transmembrane region" description="Helical" evidence="13">
    <location>
        <begin position="113"/>
        <end position="136"/>
    </location>
</feature>
<dbReference type="CDD" id="cd12212">
    <property type="entry name" value="Fis1"/>
    <property type="match status" value="1"/>
</dbReference>
<evidence type="ECO:0000256" key="11">
    <source>
        <dbReference type="PIRNR" id="PIRNR008835"/>
    </source>
</evidence>
<dbReference type="OrthoDB" id="421154at2759"/>
<dbReference type="EMBL" id="UXUI01015071">
    <property type="protein sequence ID" value="VDD97777.1"/>
    <property type="molecule type" value="Genomic_DNA"/>
</dbReference>
<proteinExistence type="inferred from homology"/>
<dbReference type="GO" id="GO:0005778">
    <property type="term" value="C:peroxisomal membrane"/>
    <property type="evidence" value="ECO:0007669"/>
    <property type="project" value="UniProtKB-SubCell"/>
</dbReference>
<dbReference type="GO" id="GO:0016559">
    <property type="term" value="P:peroxisome fission"/>
    <property type="evidence" value="ECO:0007669"/>
    <property type="project" value="TreeGrafter"/>
</dbReference>
<evidence type="ECO:0000256" key="7">
    <source>
        <dbReference type="ARBA" id="ARBA00022989"/>
    </source>
</evidence>
<accession>A0A0N4VQT2</accession>
<evidence type="ECO:0000313" key="16">
    <source>
        <dbReference type="WBParaSite" id="EVEC_0001338601-mRNA-1"/>
    </source>
</evidence>
<dbReference type="PANTHER" id="PTHR13247:SF0">
    <property type="entry name" value="MITOCHONDRIAL FISSION 1 PROTEIN"/>
    <property type="match status" value="1"/>
</dbReference>
<evidence type="ECO:0000313" key="14">
    <source>
        <dbReference type="EMBL" id="VDD97777.1"/>
    </source>
</evidence>
<evidence type="ECO:0000256" key="12">
    <source>
        <dbReference type="SAM" id="MobiDB-lite"/>
    </source>
</evidence>
<comment type="domain">
    <text evidence="11">The C-terminus is required for mitochondrial localization, while the N-terminus is necessary for mitochondrial fission.</text>
</comment>
<keyword evidence="9 11" id="KW-0472">Membrane</keyword>
<organism evidence="16">
    <name type="scientific">Enterobius vermicularis</name>
    <name type="common">Human pinworm</name>
    <dbReference type="NCBI Taxonomy" id="51028"/>
    <lineage>
        <taxon>Eukaryota</taxon>
        <taxon>Metazoa</taxon>
        <taxon>Ecdysozoa</taxon>
        <taxon>Nematoda</taxon>
        <taxon>Chromadorea</taxon>
        <taxon>Rhabditida</taxon>
        <taxon>Spirurina</taxon>
        <taxon>Oxyuridomorpha</taxon>
        <taxon>Oxyuroidea</taxon>
        <taxon>Oxyuridae</taxon>
        <taxon>Enterobius</taxon>
    </lineage>
</organism>
<dbReference type="AlphaFoldDB" id="A0A0N4VQT2"/>
<dbReference type="Pfam" id="PF14853">
    <property type="entry name" value="Fis1_TPR_C"/>
    <property type="match status" value="1"/>
</dbReference>
<dbReference type="Gene3D" id="1.25.40.10">
    <property type="entry name" value="Tetratricopeptide repeat domain"/>
    <property type="match status" value="1"/>
</dbReference>
<dbReference type="GO" id="GO:0000266">
    <property type="term" value="P:mitochondrial fission"/>
    <property type="evidence" value="ECO:0007669"/>
    <property type="project" value="UniProtKB-UniRule"/>
</dbReference>
<keyword evidence="4 13" id="KW-0812">Transmembrane</keyword>
<dbReference type="STRING" id="51028.A0A0N4VQT2"/>
<feature type="region of interest" description="Disordered" evidence="12">
    <location>
        <begin position="1"/>
        <end position="21"/>
    </location>
</feature>
<name>A0A0N4VQT2_ENTVE</name>
<evidence type="ECO:0000256" key="8">
    <source>
        <dbReference type="ARBA" id="ARBA00023128"/>
    </source>
</evidence>
<dbReference type="GO" id="GO:0000422">
    <property type="term" value="P:autophagy of mitochondrion"/>
    <property type="evidence" value="ECO:0007669"/>
    <property type="project" value="TreeGrafter"/>
</dbReference>
<evidence type="ECO:0000256" key="4">
    <source>
        <dbReference type="ARBA" id="ARBA00022692"/>
    </source>
</evidence>
<evidence type="ECO:0000256" key="6">
    <source>
        <dbReference type="ARBA" id="ARBA00022787"/>
    </source>
</evidence>
<feature type="compositionally biased region" description="Basic and acidic residues" evidence="12">
    <location>
        <begin position="1"/>
        <end position="15"/>
    </location>
</feature>
<gene>
    <name evidence="14" type="ORF">EVEC_LOCUS12528</name>
</gene>
<evidence type="ECO:0000256" key="3">
    <source>
        <dbReference type="ARBA" id="ARBA00008937"/>
    </source>
</evidence>
<dbReference type="InterPro" id="IPR011990">
    <property type="entry name" value="TPR-like_helical_dom_sf"/>
</dbReference>
<dbReference type="GO" id="GO:0005741">
    <property type="term" value="C:mitochondrial outer membrane"/>
    <property type="evidence" value="ECO:0007669"/>
    <property type="project" value="UniProtKB-SubCell"/>
</dbReference>
<evidence type="ECO:0000256" key="13">
    <source>
        <dbReference type="SAM" id="Phobius"/>
    </source>
</evidence>
<comment type="subcellular location">
    <subcellularLocation>
        <location evidence="2">Mitochondrion outer membrane</location>
        <topology evidence="2">Single-pass membrane protein</topology>
    </subcellularLocation>
    <subcellularLocation>
        <location evidence="1">Peroxisome membrane</location>
        <topology evidence="1">Single-pass membrane protein</topology>
    </subcellularLocation>
</comment>
<evidence type="ECO:0000256" key="5">
    <source>
        <dbReference type="ARBA" id="ARBA00022703"/>
    </source>
</evidence>
<keyword evidence="7 13" id="KW-1133">Transmembrane helix</keyword>
<dbReference type="PIRSF" id="PIRSF008835">
    <property type="entry name" value="TPR_repeat_11_Fis1"/>
    <property type="match status" value="1"/>
</dbReference>
<dbReference type="WBParaSite" id="EVEC_0001338601-mRNA-1">
    <property type="protein sequence ID" value="EVEC_0001338601-mRNA-1"/>
    <property type="gene ID" value="EVEC_0001338601"/>
</dbReference>
<dbReference type="Pfam" id="PF14852">
    <property type="entry name" value="Fis1_TPR_N"/>
    <property type="match status" value="1"/>
</dbReference>
<evidence type="ECO:0000256" key="9">
    <source>
        <dbReference type="ARBA" id="ARBA00023136"/>
    </source>
</evidence>
<dbReference type="GO" id="GO:0043653">
    <property type="term" value="P:mitochondrial fragmentation involved in apoptotic process"/>
    <property type="evidence" value="ECO:0007669"/>
    <property type="project" value="TreeGrafter"/>
</dbReference>
<dbReference type="InterPro" id="IPR033745">
    <property type="entry name" value="Fis1_cytosol"/>
</dbReference>
<reference evidence="14 15" key="2">
    <citation type="submission" date="2018-10" db="EMBL/GenBank/DDBJ databases">
        <authorList>
            <consortium name="Pathogen Informatics"/>
        </authorList>
    </citation>
    <scope>NUCLEOTIDE SEQUENCE [LARGE SCALE GENOMIC DNA]</scope>
</reference>
<sequence>QSSKNKLEKNYKEQASRGPPSAVATFSYAHGLIKSSKSDVRKGINLLEGLLHKDTEDIAKRDYVYYLAVAHTRLKEYDRALAYIEVLLSAESSNRQAIELKELIQRRMRNDGLLGMAILGGGVAVVGGLIIAALAASKRH</sequence>
<reference evidence="16" key="1">
    <citation type="submission" date="2017-02" db="UniProtKB">
        <authorList>
            <consortium name="WormBaseParasite"/>
        </authorList>
    </citation>
    <scope>IDENTIFICATION</scope>
</reference>
<keyword evidence="10" id="KW-0576">Peroxisome</keyword>
<dbReference type="SUPFAM" id="SSF48452">
    <property type="entry name" value="TPR-like"/>
    <property type="match status" value="1"/>
</dbReference>
<dbReference type="InterPro" id="IPR028058">
    <property type="entry name" value="Fis1_TPR_N"/>
</dbReference>
<evidence type="ECO:0000256" key="10">
    <source>
        <dbReference type="ARBA" id="ARBA00023140"/>
    </source>
</evidence>
<evidence type="ECO:0000256" key="1">
    <source>
        <dbReference type="ARBA" id="ARBA00004549"/>
    </source>
</evidence>
<dbReference type="Proteomes" id="UP000274131">
    <property type="component" value="Unassembled WGS sequence"/>
</dbReference>
<keyword evidence="15" id="KW-1185">Reference proteome</keyword>
<keyword evidence="8 11" id="KW-0496">Mitochondrion</keyword>
<keyword evidence="5" id="KW-0053">Apoptosis</keyword>
<evidence type="ECO:0000256" key="2">
    <source>
        <dbReference type="ARBA" id="ARBA00004572"/>
    </source>
</evidence>
<dbReference type="FunFam" id="1.25.40.10:FF:000147">
    <property type="entry name" value="Mitochondrial fission 1 protein"/>
    <property type="match status" value="1"/>
</dbReference>
<dbReference type="InterPro" id="IPR016543">
    <property type="entry name" value="Fis1"/>
</dbReference>
<dbReference type="InterPro" id="IPR028061">
    <property type="entry name" value="Fis1_TPR_C"/>
</dbReference>
<dbReference type="PANTHER" id="PTHR13247">
    <property type="entry name" value="TETRATRICOPEPTIDE REPEAT PROTEIN 11 TPR REPEAT PROTEIN 11"/>
    <property type="match status" value="1"/>
</dbReference>
<comment type="similarity">
    <text evidence="3 11">Belongs to the FIS1 family.</text>
</comment>